<accession>A0A2I2FC09</accession>
<name>A0A2I2FC09_ASPCN</name>
<dbReference type="Proteomes" id="UP000234585">
    <property type="component" value="Unassembled WGS sequence"/>
</dbReference>
<evidence type="ECO:0000256" key="1">
    <source>
        <dbReference type="SAM" id="Phobius"/>
    </source>
</evidence>
<keyword evidence="1" id="KW-0812">Transmembrane</keyword>
<sequence length="101" mass="11002">MTDDDPGSGFDTWHMAHGTALFGAFLALALPCALARSAGSAWPGLARQGWMDGRKEEVGNQLLTHPFVHDDDVGWAEPCFSLPSFSLLSAWANWKKTTKLI</sequence>
<protein>
    <submittedName>
        <fullName evidence="2">Uncharacterized protein</fullName>
    </submittedName>
</protein>
<dbReference type="GeneID" id="36519726"/>
<evidence type="ECO:0000313" key="3">
    <source>
        <dbReference type="Proteomes" id="UP000234585"/>
    </source>
</evidence>
<keyword evidence="1" id="KW-1133">Transmembrane helix</keyword>
<evidence type="ECO:0000313" key="2">
    <source>
        <dbReference type="EMBL" id="PLB38162.1"/>
    </source>
</evidence>
<gene>
    <name evidence="2" type="ORF">BDW47DRAFT_105417</name>
</gene>
<proteinExistence type="predicted"/>
<dbReference type="AlphaFoldDB" id="A0A2I2FC09"/>
<feature type="transmembrane region" description="Helical" evidence="1">
    <location>
        <begin position="20"/>
        <end position="45"/>
    </location>
</feature>
<organism evidence="2 3">
    <name type="scientific">Aspergillus candidus</name>
    <dbReference type="NCBI Taxonomy" id="41067"/>
    <lineage>
        <taxon>Eukaryota</taxon>
        <taxon>Fungi</taxon>
        <taxon>Dikarya</taxon>
        <taxon>Ascomycota</taxon>
        <taxon>Pezizomycotina</taxon>
        <taxon>Eurotiomycetes</taxon>
        <taxon>Eurotiomycetidae</taxon>
        <taxon>Eurotiales</taxon>
        <taxon>Aspergillaceae</taxon>
        <taxon>Aspergillus</taxon>
        <taxon>Aspergillus subgen. Circumdati</taxon>
    </lineage>
</organism>
<dbReference type="EMBL" id="KZ559137">
    <property type="protein sequence ID" value="PLB38162.1"/>
    <property type="molecule type" value="Genomic_DNA"/>
</dbReference>
<keyword evidence="3" id="KW-1185">Reference proteome</keyword>
<reference evidence="2 3" key="1">
    <citation type="submission" date="2017-12" db="EMBL/GenBank/DDBJ databases">
        <authorList>
            <consortium name="DOE Joint Genome Institute"/>
            <person name="Haridas S."/>
            <person name="Kjaerbolling I."/>
            <person name="Vesth T.C."/>
            <person name="Frisvad J.C."/>
            <person name="Nybo J.L."/>
            <person name="Theobald S."/>
            <person name="Kuo A."/>
            <person name="Bowyer P."/>
            <person name="Matsuda Y."/>
            <person name="Mondo S."/>
            <person name="Lyhne E.K."/>
            <person name="Kogle M.E."/>
            <person name="Clum A."/>
            <person name="Lipzen A."/>
            <person name="Salamov A."/>
            <person name="Ngan C.Y."/>
            <person name="Daum C."/>
            <person name="Chiniquy J."/>
            <person name="Barry K."/>
            <person name="LaButti K."/>
            <person name="Simmons B.A."/>
            <person name="Magnuson J.K."/>
            <person name="Mortensen U.H."/>
            <person name="Larsen T.O."/>
            <person name="Grigoriev I.V."/>
            <person name="Baker S.E."/>
            <person name="Andersen M.R."/>
            <person name="Nordberg H.P."/>
            <person name="Cantor M.N."/>
            <person name="Hua S.X."/>
        </authorList>
    </citation>
    <scope>NUCLEOTIDE SEQUENCE [LARGE SCALE GENOMIC DNA]</scope>
    <source>
        <strain evidence="2 3">CBS 102.13</strain>
    </source>
</reference>
<keyword evidence="1" id="KW-0472">Membrane</keyword>
<dbReference type="OrthoDB" id="10500129at2759"/>
<dbReference type="RefSeq" id="XP_024672174.1">
    <property type="nucleotide sequence ID" value="XM_024812566.1"/>
</dbReference>